<dbReference type="EMBL" id="FRCS01000015">
    <property type="protein sequence ID" value="SHN46432.1"/>
    <property type="molecule type" value="Genomic_DNA"/>
</dbReference>
<evidence type="ECO:0000313" key="4">
    <source>
        <dbReference type="Proteomes" id="UP000184440"/>
    </source>
</evidence>
<feature type="region of interest" description="Disordered" evidence="1">
    <location>
        <begin position="212"/>
        <end position="246"/>
    </location>
</feature>
<sequence length="246" mass="26145">MNSFRPIPADGAQPAGTGEVEKSSLDPRVEARAQQRWRWALIISTTATAIAVALVLCGAIVTADAAGADTLALIVLAVIALVVVGLLLGIVLGVSWWVLHRRGALGPSLLWGVDRATRRRVVAGLRRGEPMTGEDHELATSEADRVVRFGLLLPGVLFANVAIQAGWIAADRSEVDDNPLLFGARLVAIVFFGWGGVHASVALRRARRYLGGAGRGGADRDGADRGGVSRRPEGVRRTRWSRSRPG</sequence>
<protein>
    <submittedName>
        <fullName evidence="3">Uncharacterized protein</fullName>
    </submittedName>
</protein>
<feature type="compositionally biased region" description="Basic residues" evidence="1">
    <location>
        <begin position="237"/>
        <end position="246"/>
    </location>
</feature>
<accession>A0A1M7RJT9</accession>
<keyword evidence="2" id="KW-0812">Transmembrane</keyword>
<dbReference type="Proteomes" id="UP000184440">
    <property type="component" value="Unassembled WGS sequence"/>
</dbReference>
<keyword evidence="2" id="KW-0472">Membrane</keyword>
<organism evidence="3 4">
    <name type="scientific">Cryptosporangium aurantiacum</name>
    <dbReference type="NCBI Taxonomy" id="134849"/>
    <lineage>
        <taxon>Bacteria</taxon>
        <taxon>Bacillati</taxon>
        <taxon>Actinomycetota</taxon>
        <taxon>Actinomycetes</taxon>
        <taxon>Cryptosporangiales</taxon>
        <taxon>Cryptosporangiaceae</taxon>
        <taxon>Cryptosporangium</taxon>
    </lineage>
</organism>
<feature type="transmembrane region" description="Helical" evidence="2">
    <location>
        <begin position="182"/>
        <end position="203"/>
    </location>
</feature>
<keyword evidence="4" id="KW-1185">Reference proteome</keyword>
<reference evidence="3 4" key="1">
    <citation type="submission" date="2016-11" db="EMBL/GenBank/DDBJ databases">
        <authorList>
            <person name="Jaros S."/>
            <person name="Januszkiewicz K."/>
            <person name="Wedrychowicz H."/>
        </authorList>
    </citation>
    <scope>NUCLEOTIDE SEQUENCE [LARGE SCALE GENOMIC DNA]</scope>
    <source>
        <strain evidence="3 4">DSM 46144</strain>
    </source>
</reference>
<name>A0A1M7RJT9_9ACTN</name>
<gene>
    <name evidence="3" type="ORF">SAMN05443668_115120</name>
</gene>
<evidence type="ECO:0000256" key="2">
    <source>
        <dbReference type="SAM" id="Phobius"/>
    </source>
</evidence>
<evidence type="ECO:0000256" key="1">
    <source>
        <dbReference type="SAM" id="MobiDB-lite"/>
    </source>
</evidence>
<feature type="region of interest" description="Disordered" evidence="1">
    <location>
        <begin position="1"/>
        <end position="27"/>
    </location>
</feature>
<proteinExistence type="predicted"/>
<dbReference type="AlphaFoldDB" id="A0A1M7RJT9"/>
<feature type="transmembrane region" description="Helical" evidence="2">
    <location>
        <begin position="39"/>
        <end position="61"/>
    </location>
</feature>
<feature type="transmembrane region" description="Helical" evidence="2">
    <location>
        <begin position="73"/>
        <end position="99"/>
    </location>
</feature>
<keyword evidence="2" id="KW-1133">Transmembrane helix</keyword>
<dbReference type="STRING" id="134849.SAMN05443668_115120"/>
<feature type="transmembrane region" description="Helical" evidence="2">
    <location>
        <begin position="149"/>
        <end position="170"/>
    </location>
</feature>
<evidence type="ECO:0000313" key="3">
    <source>
        <dbReference type="EMBL" id="SHN46432.1"/>
    </source>
</evidence>